<dbReference type="RefSeq" id="XP_068362182.1">
    <property type="nucleotide sequence ID" value="XM_068502428.1"/>
</dbReference>
<reference evidence="3" key="1">
    <citation type="submission" date="2016-10" db="EMBL/GenBank/DDBJ databases">
        <authorList>
            <person name="Benchimol M."/>
            <person name="Almeida L.G."/>
            <person name="Vasconcelos A.T."/>
            <person name="Perreira-Neves A."/>
            <person name="Rosa I.A."/>
            <person name="Tasca T."/>
            <person name="Bogo M.R."/>
            <person name="de Souza W."/>
        </authorList>
    </citation>
    <scope>NUCLEOTIDE SEQUENCE [LARGE SCALE GENOMIC DNA]</scope>
    <source>
        <strain evidence="3">K</strain>
    </source>
</reference>
<dbReference type="VEuPathDB" id="TrichDB:TRFO_22216"/>
<evidence type="ECO:0000313" key="3">
    <source>
        <dbReference type="EMBL" id="OHT09046.1"/>
    </source>
</evidence>
<proteinExistence type="predicted"/>
<evidence type="ECO:0000256" key="1">
    <source>
        <dbReference type="SAM" id="MobiDB-lite"/>
    </source>
</evidence>
<dbReference type="InterPro" id="IPR016024">
    <property type="entry name" value="ARM-type_fold"/>
</dbReference>
<organism evidence="3 4">
    <name type="scientific">Tritrichomonas foetus</name>
    <dbReference type="NCBI Taxonomy" id="1144522"/>
    <lineage>
        <taxon>Eukaryota</taxon>
        <taxon>Metamonada</taxon>
        <taxon>Parabasalia</taxon>
        <taxon>Tritrichomonadida</taxon>
        <taxon>Tritrichomonadidae</taxon>
        <taxon>Tritrichomonas</taxon>
    </lineage>
</organism>
<dbReference type="OrthoDB" id="10254277at2759"/>
<feature type="compositionally biased region" description="Polar residues" evidence="1">
    <location>
        <begin position="461"/>
        <end position="490"/>
    </location>
</feature>
<sequence>MNMILTEEKIYQRYRFREMHQTKNFKRTKTFLKMLSFASQTQFKPKITNENIISSSEKITPFAIKSDSACARELNRMAIQLNCEADWCAQEATIRNVVALINGGAMKFMAFEKNLIKLSPGLILSIKSVHETLVKQACYLIARLSREYESNFFKVLGVDILKSLSTQIPNNTQIISDSCKLAILSIIRYCQTKQMFAYVMKYYLNKAQKPEIRQLASESLCVILDCWKRSLIDSYYIKITHALKILLKDSYEEARYYAKKATITVFALYPDRKAAFMKELDDNKIINDLESDASSTISQCDRQTDEIMNMISERIENMSSSSSSVAGTPKIVSSFRKVENENPNYDLNVKFEPNIRKKMEKTEIQCLSHINTNDCSKNDDICSNPKEEIENFTLETKNNSNIHNVMKTPENSYKKLSRLGKLKTPEIEAFSPRTVASPSNKMSLIPVRNAFQNKLKRNPSPVIQSPKLQTSNTNKRHSNSPISQKSFDNNGVSQINYRSRHISQNLSMNSIPMFQFEEGQEMQFLQSISEFINTGRFFALENSIQKIIPGLLICSVKSNEKKISSLAVRHIYELIKVFPEQFELSLPSLFEIFFADLPSEDEMTRFVPLILKEVQCLYNPNLLIKVAIKQFPSSQLTKFISLICSQPSCDLSNCELCCSLINIALKFKNSESKNILIQIAKQNPDMIIKAETDFLEESSYFEEALGEIESSALEKLYPHFSPNHMDEFITKILEIVDSDNPNDNFDDYRYHLYHEIERAFDQTNNIVSLFNLILAIFEKKGIQDYHIFINQFSCYYHDKKSQLIIHKILNFISESESLFVLINSFLNLVNSDEIELVKNSVSIISYLVKNDSNNCSKPVLPKLIENLERLISHKNFYIRMCAVKCYASLSVNYKSDVTNSIDNLTLAQKCLISKYCDL</sequence>
<keyword evidence="4" id="KW-1185">Reference proteome</keyword>
<feature type="domain" description="CLASP N-terminal" evidence="2">
    <location>
        <begin position="74"/>
        <end position="283"/>
    </location>
</feature>
<dbReference type="InterPro" id="IPR024395">
    <property type="entry name" value="CLASP_N_dom"/>
</dbReference>
<dbReference type="EMBL" id="MLAK01000650">
    <property type="protein sequence ID" value="OHT09046.1"/>
    <property type="molecule type" value="Genomic_DNA"/>
</dbReference>
<protein>
    <recommendedName>
        <fullName evidence="2">CLASP N-terminal domain-containing protein</fullName>
    </recommendedName>
</protein>
<gene>
    <name evidence="3" type="ORF">TRFO_22216</name>
</gene>
<comment type="caution">
    <text evidence="3">The sequence shown here is derived from an EMBL/GenBank/DDBJ whole genome shotgun (WGS) entry which is preliminary data.</text>
</comment>
<name>A0A1J4KHB7_9EUKA</name>
<dbReference type="Gene3D" id="1.25.10.10">
    <property type="entry name" value="Leucine-rich Repeat Variant"/>
    <property type="match status" value="2"/>
</dbReference>
<dbReference type="InterPro" id="IPR011989">
    <property type="entry name" value="ARM-like"/>
</dbReference>
<feature type="region of interest" description="Disordered" evidence="1">
    <location>
        <begin position="455"/>
        <end position="490"/>
    </location>
</feature>
<dbReference type="Proteomes" id="UP000179807">
    <property type="component" value="Unassembled WGS sequence"/>
</dbReference>
<evidence type="ECO:0000259" key="2">
    <source>
        <dbReference type="Pfam" id="PF12348"/>
    </source>
</evidence>
<dbReference type="GeneID" id="94837132"/>
<dbReference type="SUPFAM" id="SSF48371">
    <property type="entry name" value="ARM repeat"/>
    <property type="match status" value="1"/>
</dbReference>
<dbReference type="AlphaFoldDB" id="A0A1J4KHB7"/>
<accession>A0A1J4KHB7</accession>
<dbReference type="Pfam" id="PF12348">
    <property type="entry name" value="CLASP_N"/>
    <property type="match status" value="1"/>
</dbReference>
<evidence type="ECO:0000313" key="4">
    <source>
        <dbReference type="Proteomes" id="UP000179807"/>
    </source>
</evidence>